<dbReference type="GO" id="GO:0005694">
    <property type="term" value="C:chromosome"/>
    <property type="evidence" value="ECO:0007669"/>
    <property type="project" value="InterPro"/>
</dbReference>
<dbReference type="PANTHER" id="PTHR30015">
    <property type="entry name" value="MRR RESTRICTION SYSTEM PROTEIN"/>
    <property type="match status" value="1"/>
</dbReference>
<keyword evidence="5" id="KW-0540">Nuclease</keyword>
<evidence type="ECO:0000259" key="3">
    <source>
        <dbReference type="Pfam" id="PF01396"/>
    </source>
</evidence>
<evidence type="ECO:0000256" key="2">
    <source>
        <dbReference type="SAM" id="Phobius"/>
    </source>
</evidence>
<dbReference type="GO" id="GO:0003916">
    <property type="term" value="F:DNA topoisomerase activity"/>
    <property type="evidence" value="ECO:0007669"/>
    <property type="project" value="InterPro"/>
</dbReference>
<evidence type="ECO:0000313" key="5">
    <source>
        <dbReference type="EMBL" id="EEF57011.1"/>
    </source>
</evidence>
<dbReference type="Gene3D" id="3.30.65.10">
    <property type="entry name" value="Bacterial Topoisomerase I, domain 1"/>
    <property type="match status" value="1"/>
</dbReference>
<feature type="domain" description="Restriction endonuclease type IV Mrr" evidence="4">
    <location>
        <begin position="93"/>
        <end position="203"/>
    </location>
</feature>
<feature type="region of interest" description="Disordered" evidence="1">
    <location>
        <begin position="61"/>
        <end position="86"/>
    </location>
</feature>
<dbReference type="SUPFAM" id="SSF57783">
    <property type="entry name" value="Zinc beta-ribbon"/>
    <property type="match status" value="1"/>
</dbReference>
<feature type="domain" description="DNA topoisomerase type IA zn finger" evidence="3">
    <location>
        <begin position="224"/>
        <end position="262"/>
    </location>
</feature>
<keyword evidence="5" id="KW-0378">Hydrolase</keyword>
<dbReference type="RefSeq" id="WP_007418954.1">
    <property type="nucleotide sequence ID" value="NZ_ABOX02000093.1"/>
</dbReference>
<dbReference type="SUPFAM" id="SSF52980">
    <property type="entry name" value="Restriction endonuclease-like"/>
    <property type="match status" value="1"/>
</dbReference>
<evidence type="ECO:0000256" key="1">
    <source>
        <dbReference type="SAM" id="MobiDB-lite"/>
    </source>
</evidence>
<dbReference type="STRING" id="320771.Cflav_PD0040"/>
<keyword evidence="2" id="KW-0472">Membrane</keyword>
<dbReference type="InterPro" id="IPR013498">
    <property type="entry name" value="Topo_IA_Znf"/>
</dbReference>
<dbReference type="GO" id="GO:0015666">
    <property type="term" value="F:restriction endodeoxyribonuclease activity"/>
    <property type="evidence" value="ECO:0007669"/>
    <property type="project" value="TreeGrafter"/>
</dbReference>
<comment type="caution">
    <text evidence="5">The sequence shown here is derived from an EMBL/GenBank/DDBJ whole genome shotgun (WGS) entry which is preliminary data.</text>
</comment>
<keyword evidence="5" id="KW-0255">Endonuclease</keyword>
<dbReference type="EMBL" id="ABOX02000093">
    <property type="protein sequence ID" value="EEF57011.1"/>
    <property type="molecule type" value="Genomic_DNA"/>
</dbReference>
<gene>
    <name evidence="5" type="ORF">Cflav_PD0040</name>
</gene>
<proteinExistence type="predicted"/>
<dbReference type="Pfam" id="PF01396">
    <property type="entry name" value="Zn_ribbon_Top1"/>
    <property type="match status" value="1"/>
</dbReference>
<dbReference type="Pfam" id="PF04471">
    <property type="entry name" value="Mrr_cat"/>
    <property type="match status" value="1"/>
</dbReference>
<dbReference type="GO" id="GO:0009307">
    <property type="term" value="P:DNA restriction-modification system"/>
    <property type="evidence" value="ECO:0007669"/>
    <property type="project" value="InterPro"/>
</dbReference>
<protein>
    <submittedName>
        <fullName evidence="5">Restriction endonuclease</fullName>
    </submittedName>
</protein>
<evidence type="ECO:0000259" key="4">
    <source>
        <dbReference type="Pfam" id="PF04471"/>
    </source>
</evidence>
<dbReference type="GO" id="GO:0003677">
    <property type="term" value="F:DNA binding"/>
    <property type="evidence" value="ECO:0007669"/>
    <property type="project" value="InterPro"/>
</dbReference>
<dbReference type="OrthoDB" id="5782056at2"/>
<keyword evidence="6" id="KW-1185">Reference proteome</keyword>
<dbReference type="AlphaFoldDB" id="B9XT21"/>
<dbReference type="InterPro" id="IPR007560">
    <property type="entry name" value="Restrct_endonuc_IV_Mrr"/>
</dbReference>
<keyword evidence="2" id="KW-0812">Transmembrane</keyword>
<dbReference type="GO" id="GO:0006265">
    <property type="term" value="P:DNA topological change"/>
    <property type="evidence" value="ECO:0007669"/>
    <property type="project" value="InterPro"/>
</dbReference>
<dbReference type="InterPro" id="IPR011335">
    <property type="entry name" value="Restrct_endonuc-II-like"/>
</dbReference>
<dbReference type="Proteomes" id="UP000003688">
    <property type="component" value="Unassembled WGS sequence"/>
</dbReference>
<reference evidence="5 6" key="1">
    <citation type="journal article" date="2011" name="J. Bacteriol.">
        <title>Genome sequence of 'Pedosphaera parvula' Ellin514, an aerobic Verrucomicrobial isolate from pasture soil.</title>
        <authorList>
            <person name="Kant R."/>
            <person name="van Passel M.W."/>
            <person name="Sangwan P."/>
            <person name="Palva A."/>
            <person name="Lucas S."/>
            <person name="Copeland A."/>
            <person name="Lapidus A."/>
            <person name="Glavina Del Rio T."/>
            <person name="Dalin E."/>
            <person name="Tice H."/>
            <person name="Bruce D."/>
            <person name="Goodwin L."/>
            <person name="Pitluck S."/>
            <person name="Chertkov O."/>
            <person name="Larimer F.W."/>
            <person name="Land M.L."/>
            <person name="Hauser L."/>
            <person name="Brettin T.S."/>
            <person name="Detter J.C."/>
            <person name="Han S."/>
            <person name="de Vos W.M."/>
            <person name="Janssen P.H."/>
            <person name="Smidt H."/>
        </authorList>
    </citation>
    <scope>NUCLEOTIDE SEQUENCE [LARGE SCALE GENOMIC DNA]</scope>
    <source>
        <strain evidence="5 6">Ellin514</strain>
    </source>
</reference>
<evidence type="ECO:0000313" key="6">
    <source>
        <dbReference type="Proteomes" id="UP000003688"/>
    </source>
</evidence>
<dbReference type="InterPro" id="IPR011856">
    <property type="entry name" value="tRNA_endonuc-like_dom_sf"/>
</dbReference>
<feature type="transmembrane region" description="Helical" evidence="2">
    <location>
        <begin position="12"/>
        <end position="28"/>
    </location>
</feature>
<feature type="compositionally biased region" description="Low complexity" evidence="1">
    <location>
        <begin position="73"/>
        <end position="86"/>
    </location>
</feature>
<name>B9XT21_PEDPL</name>
<sequence length="263" mass="29745">MSRRRRNDPLDALPQLAGLVILAVFFIPGASRLLIWGAAIFFILLVAFIIFRIATRKNRSQTTTTRAPKTTLHSHAPTPSHTAPAPTLSEKLHHIDWYQFEKLLGILYRSKGYFIHRLGGAQPDGGVDLIIEREGIKTIIQCKHWESWTVGVRNIREFLGTLTDQQISQGIYVTLKGYTNGALQLAKKHNITLLGEPELMALCENLNWKQNPEILSLLNDTRKLCPKCESEMVLRTSGRGPNRGNQFWGCSTYPKCHYILNIS</sequence>
<dbReference type="PANTHER" id="PTHR30015:SF7">
    <property type="entry name" value="TYPE IV METHYL-DIRECTED RESTRICTION ENZYME ECOKMRR"/>
    <property type="match status" value="1"/>
</dbReference>
<dbReference type="InterPro" id="IPR052906">
    <property type="entry name" value="Type_IV_Methyl-Rstrct_Enzyme"/>
</dbReference>
<feature type="transmembrane region" description="Helical" evidence="2">
    <location>
        <begin position="34"/>
        <end position="54"/>
    </location>
</feature>
<keyword evidence="2" id="KW-1133">Transmembrane helix</keyword>
<accession>B9XT21</accession>
<organism evidence="5 6">
    <name type="scientific">Pedosphaera parvula (strain Ellin514)</name>
    <dbReference type="NCBI Taxonomy" id="320771"/>
    <lineage>
        <taxon>Bacteria</taxon>
        <taxon>Pseudomonadati</taxon>
        <taxon>Verrucomicrobiota</taxon>
        <taxon>Pedosphaerae</taxon>
        <taxon>Pedosphaerales</taxon>
        <taxon>Pedosphaeraceae</taxon>
        <taxon>Pedosphaera</taxon>
    </lineage>
</organism>
<dbReference type="Gene3D" id="3.40.1350.10">
    <property type="match status" value="1"/>
</dbReference>